<evidence type="ECO:0000313" key="2">
    <source>
        <dbReference type="EMBL" id="KAF8450365.1"/>
    </source>
</evidence>
<reference evidence="2" key="2">
    <citation type="journal article" date="2020" name="Nat. Commun.">
        <title>Large-scale genome sequencing of mycorrhizal fungi provides insights into the early evolution of symbiotic traits.</title>
        <authorList>
            <person name="Miyauchi S."/>
            <person name="Kiss E."/>
            <person name="Kuo A."/>
            <person name="Drula E."/>
            <person name="Kohler A."/>
            <person name="Sanchez-Garcia M."/>
            <person name="Morin E."/>
            <person name="Andreopoulos B."/>
            <person name="Barry K.W."/>
            <person name="Bonito G."/>
            <person name="Buee M."/>
            <person name="Carver A."/>
            <person name="Chen C."/>
            <person name="Cichocki N."/>
            <person name="Clum A."/>
            <person name="Culley D."/>
            <person name="Crous P.W."/>
            <person name="Fauchery L."/>
            <person name="Girlanda M."/>
            <person name="Hayes R.D."/>
            <person name="Keri Z."/>
            <person name="LaButti K."/>
            <person name="Lipzen A."/>
            <person name="Lombard V."/>
            <person name="Magnuson J."/>
            <person name="Maillard F."/>
            <person name="Murat C."/>
            <person name="Nolan M."/>
            <person name="Ohm R.A."/>
            <person name="Pangilinan J."/>
            <person name="Pereira M.F."/>
            <person name="Perotto S."/>
            <person name="Peter M."/>
            <person name="Pfister S."/>
            <person name="Riley R."/>
            <person name="Sitrit Y."/>
            <person name="Stielow J.B."/>
            <person name="Szollosi G."/>
            <person name="Zifcakova L."/>
            <person name="Stursova M."/>
            <person name="Spatafora J.W."/>
            <person name="Tedersoo L."/>
            <person name="Vaario L.M."/>
            <person name="Yamada A."/>
            <person name="Yan M."/>
            <person name="Wang P."/>
            <person name="Xu J."/>
            <person name="Bruns T."/>
            <person name="Baldrian P."/>
            <person name="Vilgalys R."/>
            <person name="Dunand C."/>
            <person name="Henrissat B."/>
            <person name="Grigoriev I.V."/>
            <person name="Hibbett D."/>
            <person name="Nagy L.G."/>
            <person name="Martin F.M."/>
        </authorList>
    </citation>
    <scope>NUCLEOTIDE SEQUENCE</scope>
    <source>
        <strain evidence="2">BED1</strain>
    </source>
</reference>
<dbReference type="InterPro" id="IPR000250">
    <property type="entry name" value="Peptidase_G1"/>
</dbReference>
<keyword evidence="3" id="KW-1185">Reference proteome</keyword>
<proteinExistence type="predicted"/>
<dbReference type="PANTHER" id="PTHR37536">
    <property type="entry name" value="PUTATIVE (AFU_ORTHOLOGUE AFUA_3G02970)-RELATED"/>
    <property type="match status" value="1"/>
</dbReference>
<sequence>MRFNFVLISCFLLVPAVLADKAGAWWDEDKGAFNYIVGSFFAPQLSGDPGSGISLWVAIDSGGCQTSDGGLTSGIVSTVTLNGTQHQGFLVWDPNSPLDFDITISTGDHIQITLNIIDPSRGSVSFVNLSNGQSVTKTFQASAALCGSEAEWMVGHGMTSGQQLSLAIFDSVSITGAAAGARGGSSYYPFGANLRVLYSGDEPGATHPAVTNTTAYSDGSLTVTYLGSQ</sequence>
<keyword evidence="1" id="KW-0732">Signal</keyword>
<feature type="signal peptide" evidence="1">
    <location>
        <begin position="1"/>
        <end position="19"/>
    </location>
</feature>
<reference evidence="2" key="1">
    <citation type="submission" date="2019-10" db="EMBL/GenBank/DDBJ databases">
        <authorList>
            <consortium name="DOE Joint Genome Institute"/>
            <person name="Kuo A."/>
            <person name="Miyauchi S."/>
            <person name="Kiss E."/>
            <person name="Drula E."/>
            <person name="Kohler A."/>
            <person name="Sanchez-Garcia M."/>
            <person name="Andreopoulos B."/>
            <person name="Barry K.W."/>
            <person name="Bonito G."/>
            <person name="Buee M."/>
            <person name="Carver A."/>
            <person name="Chen C."/>
            <person name="Cichocki N."/>
            <person name="Clum A."/>
            <person name="Culley D."/>
            <person name="Crous P.W."/>
            <person name="Fauchery L."/>
            <person name="Girlanda M."/>
            <person name="Hayes R."/>
            <person name="Keri Z."/>
            <person name="LaButti K."/>
            <person name="Lipzen A."/>
            <person name="Lombard V."/>
            <person name="Magnuson J."/>
            <person name="Maillard F."/>
            <person name="Morin E."/>
            <person name="Murat C."/>
            <person name="Nolan M."/>
            <person name="Ohm R."/>
            <person name="Pangilinan J."/>
            <person name="Pereira M."/>
            <person name="Perotto S."/>
            <person name="Peter M."/>
            <person name="Riley R."/>
            <person name="Sitrit Y."/>
            <person name="Stielow B."/>
            <person name="Szollosi G."/>
            <person name="Zifcakova L."/>
            <person name="Stursova M."/>
            <person name="Spatafora J.W."/>
            <person name="Tedersoo L."/>
            <person name="Vaario L.-M."/>
            <person name="Yamada A."/>
            <person name="Yan M."/>
            <person name="Wang P."/>
            <person name="Xu J."/>
            <person name="Bruns T."/>
            <person name="Baldrian P."/>
            <person name="Vilgalys R."/>
            <person name="Henrissat B."/>
            <person name="Grigoriev I.V."/>
            <person name="Hibbett D."/>
            <person name="Nagy L.G."/>
            <person name="Martin F.M."/>
        </authorList>
    </citation>
    <scope>NUCLEOTIDE SEQUENCE</scope>
    <source>
        <strain evidence="2">BED1</strain>
    </source>
</reference>
<dbReference type="InterPro" id="IPR013320">
    <property type="entry name" value="ConA-like_dom_sf"/>
</dbReference>
<organism evidence="2 3">
    <name type="scientific">Boletus edulis BED1</name>
    <dbReference type="NCBI Taxonomy" id="1328754"/>
    <lineage>
        <taxon>Eukaryota</taxon>
        <taxon>Fungi</taxon>
        <taxon>Dikarya</taxon>
        <taxon>Basidiomycota</taxon>
        <taxon>Agaricomycotina</taxon>
        <taxon>Agaricomycetes</taxon>
        <taxon>Agaricomycetidae</taxon>
        <taxon>Boletales</taxon>
        <taxon>Boletineae</taxon>
        <taxon>Boletaceae</taxon>
        <taxon>Boletoideae</taxon>
        <taxon>Boletus</taxon>
    </lineage>
</organism>
<dbReference type="GO" id="GO:0070007">
    <property type="term" value="F:glutamic-type endopeptidase activity"/>
    <property type="evidence" value="ECO:0007669"/>
    <property type="project" value="InterPro"/>
</dbReference>
<evidence type="ECO:0000313" key="3">
    <source>
        <dbReference type="Proteomes" id="UP001194468"/>
    </source>
</evidence>
<gene>
    <name evidence="2" type="ORF">L210DRAFT_3499849</name>
</gene>
<feature type="chain" id="PRO_5042110515" evidence="1">
    <location>
        <begin position="20"/>
        <end position="229"/>
    </location>
</feature>
<dbReference type="Gene3D" id="2.60.120.700">
    <property type="entry name" value="Peptidase G1"/>
    <property type="match status" value="1"/>
</dbReference>
<dbReference type="PRINTS" id="PR00977">
    <property type="entry name" value="SCYTLDPTASE"/>
</dbReference>
<dbReference type="PANTHER" id="PTHR37536:SF1">
    <property type="entry name" value="ASPERGILLOPEPSIN, PUTAITVE (AFU_ORTHOLOGUE AFUA_7G01200)"/>
    <property type="match status" value="1"/>
</dbReference>
<dbReference type="Pfam" id="PF01828">
    <property type="entry name" value="Peptidase_A4"/>
    <property type="match status" value="1"/>
</dbReference>
<dbReference type="InterPro" id="IPR038656">
    <property type="entry name" value="Peptidase_G1_sf"/>
</dbReference>
<name>A0AAD4GKX6_BOLED</name>
<evidence type="ECO:0000256" key="1">
    <source>
        <dbReference type="SAM" id="SignalP"/>
    </source>
</evidence>
<accession>A0AAD4GKX6</accession>
<comment type="caution">
    <text evidence="2">The sequence shown here is derived from an EMBL/GenBank/DDBJ whole genome shotgun (WGS) entry which is preliminary data.</text>
</comment>
<dbReference type="SUPFAM" id="SSF49899">
    <property type="entry name" value="Concanavalin A-like lectins/glucanases"/>
    <property type="match status" value="1"/>
</dbReference>
<dbReference type="AlphaFoldDB" id="A0AAD4GKX6"/>
<dbReference type="EMBL" id="WHUW01000002">
    <property type="protein sequence ID" value="KAF8450365.1"/>
    <property type="molecule type" value="Genomic_DNA"/>
</dbReference>
<dbReference type="Proteomes" id="UP001194468">
    <property type="component" value="Unassembled WGS sequence"/>
</dbReference>
<protein>
    <submittedName>
        <fullName evidence="2">Peptidase G1</fullName>
    </submittedName>
</protein>
<dbReference type="CDD" id="cd13426">
    <property type="entry name" value="Peptidase_G1"/>
    <property type="match status" value="1"/>
</dbReference>
<dbReference type="GO" id="GO:0006508">
    <property type="term" value="P:proteolysis"/>
    <property type="evidence" value="ECO:0007669"/>
    <property type="project" value="InterPro"/>
</dbReference>